<proteinExistence type="predicted"/>
<sequence>MWIGANGCEDTIRNCWTYNNTSLAGDRMMECIRNTRVGLLHWEKTNFRRIKGEVEDLEKRLDQLAKAPLSREAAQQRVSLCTELEAVLTKKKSCGSRREKPNGYKKVIGTQPIFILGLVLVIRRMQFPTENRLGQWCVSVDEMQRTILEQFETLFRRSNPREEDISAALEGMQARVSADMKTSLIPWNK</sequence>
<name>A0AAW2WZN7_9LAMI</name>
<protein>
    <submittedName>
        <fullName evidence="1">Uncharacterized protein</fullName>
    </submittedName>
</protein>
<organism evidence="1">
    <name type="scientific">Sesamum latifolium</name>
    <dbReference type="NCBI Taxonomy" id="2727402"/>
    <lineage>
        <taxon>Eukaryota</taxon>
        <taxon>Viridiplantae</taxon>
        <taxon>Streptophyta</taxon>
        <taxon>Embryophyta</taxon>
        <taxon>Tracheophyta</taxon>
        <taxon>Spermatophyta</taxon>
        <taxon>Magnoliopsida</taxon>
        <taxon>eudicotyledons</taxon>
        <taxon>Gunneridae</taxon>
        <taxon>Pentapetalae</taxon>
        <taxon>asterids</taxon>
        <taxon>lamiids</taxon>
        <taxon>Lamiales</taxon>
        <taxon>Pedaliaceae</taxon>
        <taxon>Sesamum</taxon>
    </lineage>
</organism>
<dbReference type="EMBL" id="JACGWN010000006">
    <property type="protein sequence ID" value="KAL0445862.1"/>
    <property type="molecule type" value="Genomic_DNA"/>
</dbReference>
<dbReference type="AlphaFoldDB" id="A0AAW2WZN7"/>
<accession>A0AAW2WZN7</accession>
<reference evidence="1" key="1">
    <citation type="submission" date="2020-06" db="EMBL/GenBank/DDBJ databases">
        <authorList>
            <person name="Li T."/>
            <person name="Hu X."/>
            <person name="Zhang T."/>
            <person name="Song X."/>
            <person name="Zhang H."/>
            <person name="Dai N."/>
            <person name="Sheng W."/>
            <person name="Hou X."/>
            <person name="Wei L."/>
        </authorList>
    </citation>
    <scope>NUCLEOTIDE SEQUENCE</scope>
    <source>
        <strain evidence="1">KEN1</strain>
        <tissue evidence="1">Leaf</tissue>
    </source>
</reference>
<reference evidence="1" key="2">
    <citation type="journal article" date="2024" name="Plant">
        <title>Genomic evolution and insights into agronomic trait innovations of Sesamum species.</title>
        <authorList>
            <person name="Miao H."/>
            <person name="Wang L."/>
            <person name="Qu L."/>
            <person name="Liu H."/>
            <person name="Sun Y."/>
            <person name="Le M."/>
            <person name="Wang Q."/>
            <person name="Wei S."/>
            <person name="Zheng Y."/>
            <person name="Lin W."/>
            <person name="Duan Y."/>
            <person name="Cao H."/>
            <person name="Xiong S."/>
            <person name="Wang X."/>
            <person name="Wei L."/>
            <person name="Li C."/>
            <person name="Ma Q."/>
            <person name="Ju M."/>
            <person name="Zhao R."/>
            <person name="Li G."/>
            <person name="Mu C."/>
            <person name="Tian Q."/>
            <person name="Mei H."/>
            <person name="Zhang T."/>
            <person name="Gao T."/>
            <person name="Zhang H."/>
        </authorList>
    </citation>
    <scope>NUCLEOTIDE SEQUENCE</scope>
    <source>
        <strain evidence="1">KEN1</strain>
    </source>
</reference>
<comment type="caution">
    <text evidence="1">The sequence shown here is derived from an EMBL/GenBank/DDBJ whole genome shotgun (WGS) entry which is preliminary data.</text>
</comment>
<gene>
    <name evidence="1" type="ORF">Slati_1714100</name>
</gene>
<evidence type="ECO:0000313" key="1">
    <source>
        <dbReference type="EMBL" id="KAL0445862.1"/>
    </source>
</evidence>